<dbReference type="EMBL" id="MFUC01000004">
    <property type="protein sequence ID" value="OGI72570.1"/>
    <property type="molecule type" value="Genomic_DNA"/>
</dbReference>
<protein>
    <submittedName>
        <fullName evidence="2">Uncharacterized protein</fullName>
    </submittedName>
</protein>
<sequence length="92" mass="10754">MPKVISLPARLLVFVFFLVGIYFLPWWIVFACVFVVMLIKRVVLFELLVPAFIMDVIYGAPIDRFYDFQFMASLIMVVILIVAFLVKKYVRA</sequence>
<feature type="transmembrane region" description="Helical" evidence="1">
    <location>
        <begin position="68"/>
        <end position="86"/>
    </location>
</feature>
<keyword evidence="1" id="KW-0812">Transmembrane</keyword>
<dbReference type="Proteomes" id="UP000179686">
    <property type="component" value="Unassembled WGS sequence"/>
</dbReference>
<name>A0A1F6VSE2_9BACT</name>
<accession>A0A1F6VSE2</accession>
<evidence type="ECO:0000313" key="3">
    <source>
        <dbReference type="Proteomes" id="UP000179686"/>
    </source>
</evidence>
<organism evidence="2 3">
    <name type="scientific">Candidatus Nomurabacteria bacterium RIFCSPHIGHO2_02_FULL_38_15</name>
    <dbReference type="NCBI Taxonomy" id="1801752"/>
    <lineage>
        <taxon>Bacteria</taxon>
        <taxon>Candidatus Nomuraibacteriota</taxon>
    </lineage>
</organism>
<feature type="transmembrane region" description="Helical" evidence="1">
    <location>
        <begin position="12"/>
        <end position="36"/>
    </location>
</feature>
<comment type="caution">
    <text evidence="2">The sequence shown here is derived from an EMBL/GenBank/DDBJ whole genome shotgun (WGS) entry which is preliminary data.</text>
</comment>
<feature type="transmembrane region" description="Helical" evidence="1">
    <location>
        <begin position="43"/>
        <end position="62"/>
    </location>
</feature>
<keyword evidence="1" id="KW-1133">Transmembrane helix</keyword>
<evidence type="ECO:0000256" key="1">
    <source>
        <dbReference type="SAM" id="Phobius"/>
    </source>
</evidence>
<gene>
    <name evidence="2" type="ORF">A3J61_01215</name>
</gene>
<dbReference type="STRING" id="1801752.A3J61_01215"/>
<dbReference type="AlphaFoldDB" id="A0A1F6VSE2"/>
<dbReference type="PROSITE" id="PS51257">
    <property type="entry name" value="PROKAR_LIPOPROTEIN"/>
    <property type="match status" value="1"/>
</dbReference>
<keyword evidence="1" id="KW-0472">Membrane</keyword>
<proteinExistence type="predicted"/>
<evidence type="ECO:0000313" key="2">
    <source>
        <dbReference type="EMBL" id="OGI72570.1"/>
    </source>
</evidence>
<reference evidence="2 3" key="1">
    <citation type="journal article" date="2016" name="Nat. Commun.">
        <title>Thousands of microbial genomes shed light on interconnected biogeochemical processes in an aquifer system.</title>
        <authorList>
            <person name="Anantharaman K."/>
            <person name="Brown C.T."/>
            <person name="Hug L.A."/>
            <person name="Sharon I."/>
            <person name="Castelle C.J."/>
            <person name="Probst A.J."/>
            <person name="Thomas B.C."/>
            <person name="Singh A."/>
            <person name="Wilkins M.J."/>
            <person name="Karaoz U."/>
            <person name="Brodie E.L."/>
            <person name="Williams K.H."/>
            <person name="Hubbard S.S."/>
            <person name="Banfield J.F."/>
        </authorList>
    </citation>
    <scope>NUCLEOTIDE SEQUENCE [LARGE SCALE GENOMIC DNA]</scope>
</reference>